<dbReference type="Proteomes" id="UP000730482">
    <property type="component" value="Unassembled WGS sequence"/>
</dbReference>
<sequence length="238" mass="26274">PASFPPPPNLAAPRDRLAQGAAPFLEPGERVYYGFILKLDDTIPETPRELMIAVEGQHRVLGGIDRADKKVGRGFKWAFNPLDAASERIAERGREALDRKLAGPVFIGGWESQAGWFIRYARATRQDYGPGAWGVLTDRRYLIFRAGRAGGSAMRLVYGVERTLIAGVRTEGTKDAALHGRTPRAELHFTDGSMVATMMATKQSTQIAEILAVQQQSPQQGWQPGPQPDPRQIPPQRY</sequence>
<feature type="region of interest" description="Disordered" evidence="1">
    <location>
        <begin position="214"/>
        <end position="238"/>
    </location>
</feature>
<organism evidence="2 3">
    <name type="scientific">Catenulispora pinistramenti</name>
    <dbReference type="NCBI Taxonomy" id="2705254"/>
    <lineage>
        <taxon>Bacteria</taxon>
        <taxon>Bacillati</taxon>
        <taxon>Actinomycetota</taxon>
        <taxon>Actinomycetes</taxon>
        <taxon>Catenulisporales</taxon>
        <taxon>Catenulisporaceae</taxon>
        <taxon>Catenulispora</taxon>
    </lineage>
</organism>
<evidence type="ECO:0000256" key="1">
    <source>
        <dbReference type="SAM" id="MobiDB-lite"/>
    </source>
</evidence>
<feature type="non-terminal residue" evidence="2">
    <location>
        <position position="1"/>
    </location>
</feature>
<feature type="compositionally biased region" description="Low complexity" evidence="1">
    <location>
        <begin position="214"/>
        <end position="224"/>
    </location>
</feature>
<reference evidence="2 3" key="1">
    <citation type="submission" date="2020-02" db="EMBL/GenBank/DDBJ databases">
        <title>Acidophilic actinobacteria isolated from forest soil.</title>
        <authorList>
            <person name="Golinska P."/>
        </authorList>
    </citation>
    <scope>NUCLEOTIDE SEQUENCE [LARGE SCALE GENOMIC DNA]</scope>
    <source>
        <strain evidence="2 3">NL8</strain>
    </source>
</reference>
<comment type="caution">
    <text evidence="2">The sequence shown here is derived from an EMBL/GenBank/DDBJ whole genome shotgun (WGS) entry which is preliminary data.</text>
</comment>
<accession>A0ABS5KVC1</accession>
<proteinExistence type="predicted"/>
<dbReference type="RefSeq" id="WP_212011988.1">
    <property type="nucleotide sequence ID" value="NZ_JAAFYZ010000088.1"/>
</dbReference>
<feature type="compositionally biased region" description="Pro residues" evidence="1">
    <location>
        <begin position="225"/>
        <end position="238"/>
    </location>
</feature>
<evidence type="ECO:0000313" key="2">
    <source>
        <dbReference type="EMBL" id="MBS2550011.1"/>
    </source>
</evidence>
<dbReference type="EMBL" id="JAAFYZ010000088">
    <property type="protein sequence ID" value="MBS2550011.1"/>
    <property type="molecule type" value="Genomic_DNA"/>
</dbReference>
<evidence type="ECO:0000313" key="3">
    <source>
        <dbReference type="Proteomes" id="UP000730482"/>
    </source>
</evidence>
<protein>
    <submittedName>
        <fullName evidence="2">Uncharacterized protein</fullName>
    </submittedName>
</protein>
<gene>
    <name evidence="2" type="ORF">KGQ19_24405</name>
</gene>
<name>A0ABS5KVC1_9ACTN</name>
<keyword evidence="3" id="KW-1185">Reference proteome</keyword>